<evidence type="ECO:0000313" key="1">
    <source>
        <dbReference type="EMBL" id="EEC94973.1"/>
    </source>
</evidence>
<evidence type="ECO:0000313" key="2">
    <source>
        <dbReference type="Proteomes" id="UP000005510"/>
    </source>
</evidence>
<dbReference type="HOGENOM" id="CLU_3203045_0_0_10"/>
<dbReference type="Proteomes" id="UP000005510">
    <property type="component" value="Unassembled WGS sequence"/>
</dbReference>
<reference evidence="1 2" key="2">
    <citation type="submission" date="2008-10" db="EMBL/GenBank/DDBJ databases">
        <authorList>
            <person name="Fulton L."/>
            <person name="Clifton S."/>
            <person name="Fulton B."/>
            <person name="Xu J."/>
            <person name="Minx P."/>
            <person name="Pepin K.H."/>
            <person name="Johnson M."/>
            <person name="Bhonagiri V."/>
            <person name="Nash W.E."/>
            <person name="Mardis E.R."/>
            <person name="Wilson R.K."/>
        </authorList>
    </citation>
    <scope>NUCLEOTIDE SEQUENCE [LARGE SCALE GENOMIC DNA]</scope>
    <source>
        <strain evidence="1 2">DSM 18315</strain>
    </source>
</reference>
<reference evidence="1 2" key="1">
    <citation type="submission" date="2008-10" db="EMBL/GenBank/DDBJ databases">
        <title>Draft genome sequence of Parabacteroides johnsonii (DSM 18315).</title>
        <authorList>
            <person name="Sudarsanam P."/>
            <person name="Ley R."/>
            <person name="Guruge J."/>
            <person name="Turnbaugh P.J."/>
            <person name="Mahowald M."/>
            <person name="Liep D."/>
            <person name="Gordon J."/>
        </authorList>
    </citation>
    <scope>NUCLEOTIDE SEQUENCE [LARGE SCALE GENOMIC DNA]</scope>
    <source>
        <strain evidence="1 2">DSM 18315</strain>
    </source>
</reference>
<dbReference type="EMBL" id="ABYH01000378">
    <property type="protein sequence ID" value="EEC94973.1"/>
    <property type="molecule type" value="Genomic_DNA"/>
</dbReference>
<protein>
    <submittedName>
        <fullName evidence="1">Uncharacterized protein</fullName>
    </submittedName>
</protein>
<accession>B7BF11</accession>
<gene>
    <name evidence="1" type="ORF">PRABACTJOHN_03640</name>
</gene>
<dbReference type="AlphaFoldDB" id="B7BF11"/>
<comment type="caution">
    <text evidence="1">The sequence shown here is derived from an EMBL/GenBank/DDBJ whole genome shotgun (WGS) entry which is preliminary data.</text>
</comment>
<proteinExistence type="predicted"/>
<name>B7BF11_9BACT</name>
<organism evidence="1 2">
    <name type="scientific">Parabacteroides johnsonii DSM 18315</name>
    <dbReference type="NCBI Taxonomy" id="537006"/>
    <lineage>
        <taxon>Bacteria</taxon>
        <taxon>Pseudomonadati</taxon>
        <taxon>Bacteroidota</taxon>
        <taxon>Bacteroidia</taxon>
        <taxon>Bacteroidales</taxon>
        <taxon>Tannerellaceae</taxon>
        <taxon>Parabacteroides</taxon>
    </lineage>
</organism>
<sequence>MPQPALHCKVREGRAGTTAARFVSLHAGASTCRNNTVFCAMRQSA</sequence>